<evidence type="ECO:0008006" key="2">
    <source>
        <dbReference type="Google" id="ProtNLM"/>
    </source>
</evidence>
<gene>
    <name evidence="1" type="ORF">UFOVP470_43</name>
</gene>
<sequence length="361" mass="40309">MRIQQIINNSGKLLRWNKSVHLISYPGIGKSSMVKQIAELHDIPLSTYMLGNATPVDLPGYMIPDKDETTGRMYANNTVPFWAMLNGDNDEMLDTVFDHERGILFFDEFGQADPDVKKAAAPIILDRQIGRHKLPKGWVVWLASNRASDRSGVTRNMDHIINRTCEQHVEGHPEDLMNYMAGKNYSPILRAYVDRRQNIIFGGIPKEQGPFCTPRSYLAACDYLQLCTEDDLAYSLDAMDMETLGGTVGAVAAADIRAFLELHDQLPSKRDVLEHPDTAKVPKGMDGQMVVVQMLAFDVNEDNADAIIKYVRRLSEDMAVTFAKTAAARNRKLLMTKAFTKWTAENNSLLSAVAALSSLGR</sequence>
<evidence type="ECO:0000313" key="1">
    <source>
        <dbReference type="EMBL" id="CAB4144576.1"/>
    </source>
</evidence>
<protein>
    <recommendedName>
        <fullName evidence="2">AAA domain containing protein</fullName>
    </recommendedName>
</protein>
<dbReference type="SUPFAM" id="SSF52540">
    <property type="entry name" value="P-loop containing nucleoside triphosphate hydrolases"/>
    <property type="match status" value="1"/>
</dbReference>
<organism evidence="1">
    <name type="scientific">uncultured Caudovirales phage</name>
    <dbReference type="NCBI Taxonomy" id="2100421"/>
    <lineage>
        <taxon>Viruses</taxon>
        <taxon>Duplodnaviria</taxon>
        <taxon>Heunggongvirae</taxon>
        <taxon>Uroviricota</taxon>
        <taxon>Caudoviricetes</taxon>
        <taxon>Peduoviridae</taxon>
        <taxon>Maltschvirus</taxon>
        <taxon>Maltschvirus maltsch</taxon>
    </lineage>
</organism>
<name>A0A6J5MHL8_9CAUD</name>
<dbReference type="Gene3D" id="3.40.50.300">
    <property type="entry name" value="P-loop containing nucleotide triphosphate hydrolases"/>
    <property type="match status" value="1"/>
</dbReference>
<accession>A0A6J5MHL8</accession>
<dbReference type="EMBL" id="LR796429">
    <property type="protein sequence ID" value="CAB4144576.1"/>
    <property type="molecule type" value="Genomic_DNA"/>
</dbReference>
<proteinExistence type="predicted"/>
<dbReference type="InterPro" id="IPR027417">
    <property type="entry name" value="P-loop_NTPase"/>
</dbReference>
<reference evidence="1" key="1">
    <citation type="submission" date="2020-04" db="EMBL/GenBank/DDBJ databases">
        <authorList>
            <person name="Chiriac C."/>
            <person name="Salcher M."/>
            <person name="Ghai R."/>
            <person name="Kavagutti S V."/>
        </authorList>
    </citation>
    <scope>NUCLEOTIDE SEQUENCE</scope>
</reference>